<dbReference type="PROSITE" id="PS00028">
    <property type="entry name" value="ZINC_FINGER_C2H2_1"/>
    <property type="match status" value="1"/>
</dbReference>
<dbReference type="GO" id="GO:0008270">
    <property type="term" value="F:zinc ion binding"/>
    <property type="evidence" value="ECO:0007669"/>
    <property type="project" value="UniProtKB-KW"/>
</dbReference>
<evidence type="ECO:0000256" key="2">
    <source>
        <dbReference type="ARBA" id="ARBA00006991"/>
    </source>
</evidence>
<comment type="similarity">
    <text evidence="2">Belongs to the krueppel C2H2-type zinc-finger protein family.</text>
</comment>
<evidence type="ECO:0000256" key="9">
    <source>
        <dbReference type="ARBA" id="ARBA00023163"/>
    </source>
</evidence>
<dbReference type="FunFam" id="3.30.160.60:FF:001156">
    <property type="entry name" value="Zinc finger protein 407"/>
    <property type="match status" value="1"/>
</dbReference>
<dbReference type="GO" id="GO:0005634">
    <property type="term" value="C:nucleus"/>
    <property type="evidence" value="ECO:0007669"/>
    <property type="project" value="UniProtKB-SubCell"/>
</dbReference>
<keyword evidence="10" id="KW-0539">Nucleus</keyword>
<evidence type="ECO:0000256" key="6">
    <source>
        <dbReference type="ARBA" id="ARBA00022833"/>
    </source>
</evidence>
<evidence type="ECO:0000259" key="12">
    <source>
        <dbReference type="PROSITE" id="PS50157"/>
    </source>
</evidence>
<organism evidence="13 14">
    <name type="scientific">Oreochromis aureus</name>
    <name type="common">Israeli tilapia</name>
    <name type="synonym">Chromis aureus</name>
    <dbReference type="NCBI Taxonomy" id="47969"/>
    <lineage>
        <taxon>Eukaryota</taxon>
        <taxon>Metazoa</taxon>
        <taxon>Chordata</taxon>
        <taxon>Craniata</taxon>
        <taxon>Vertebrata</taxon>
        <taxon>Euteleostomi</taxon>
        <taxon>Actinopterygii</taxon>
        <taxon>Neopterygii</taxon>
        <taxon>Teleostei</taxon>
        <taxon>Neoteleostei</taxon>
        <taxon>Acanthomorphata</taxon>
        <taxon>Ovalentaria</taxon>
        <taxon>Cichlomorphae</taxon>
        <taxon>Cichliformes</taxon>
        <taxon>Cichlidae</taxon>
        <taxon>African cichlids</taxon>
        <taxon>Pseudocrenilabrinae</taxon>
        <taxon>Oreochromini</taxon>
        <taxon>Oreochromis</taxon>
    </lineage>
</organism>
<dbReference type="Proteomes" id="UP000472276">
    <property type="component" value="Unassembled WGS sequence"/>
</dbReference>
<keyword evidence="6" id="KW-0862">Zinc</keyword>
<dbReference type="Pfam" id="PF00096">
    <property type="entry name" value="zf-C2H2"/>
    <property type="match status" value="1"/>
</dbReference>
<evidence type="ECO:0000256" key="8">
    <source>
        <dbReference type="ARBA" id="ARBA00023125"/>
    </source>
</evidence>
<feature type="domain" description="C2H2-type" evidence="12">
    <location>
        <begin position="32"/>
        <end position="59"/>
    </location>
</feature>
<evidence type="ECO:0000256" key="1">
    <source>
        <dbReference type="ARBA" id="ARBA00004123"/>
    </source>
</evidence>
<name>A0AAZ1Y2Z9_OREAU</name>
<dbReference type="SUPFAM" id="SSF57667">
    <property type="entry name" value="beta-beta-alpha zinc fingers"/>
    <property type="match status" value="1"/>
</dbReference>
<dbReference type="AlphaFoldDB" id="A0AAZ1Y2Z9"/>
<protein>
    <recommendedName>
        <fullName evidence="12">C2H2-type domain-containing protein</fullName>
    </recommendedName>
</protein>
<evidence type="ECO:0000313" key="13">
    <source>
        <dbReference type="Ensembl" id="ENSOABP00000074163.1"/>
    </source>
</evidence>
<reference evidence="13" key="2">
    <citation type="submission" date="2025-08" db="UniProtKB">
        <authorList>
            <consortium name="Ensembl"/>
        </authorList>
    </citation>
    <scope>IDENTIFICATION</scope>
</reference>
<proteinExistence type="inferred from homology"/>
<reference evidence="13" key="3">
    <citation type="submission" date="2025-09" db="UniProtKB">
        <authorList>
            <consortium name="Ensembl"/>
        </authorList>
    </citation>
    <scope>IDENTIFICATION</scope>
</reference>
<dbReference type="Gene3D" id="3.30.160.60">
    <property type="entry name" value="Classic Zinc Finger"/>
    <property type="match status" value="1"/>
</dbReference>
<dbReference type="InterPro" id="IPR013087">
    <property type="entry name" value="Znf_C2H2_type"/>
</dbReference>
<reference evidence="14" key="1">
    <citation type="submission" date="2020-03" db="EMBL/GenBank/DDBJ databases">
        <title>Evolution of repeat sequences and sex chromosomes of tilapia species revealed by chromosome-level genomes.</title>
        <authorList>
            <person name="Xu L."/>
            <person name="Tao W."/>
            <person name="Wang D."/>
            <person name="Zhou Q."/>
        </authorList>
    </citation>
    <scope>NUCLEOTIDE SEQUENCE [LARGE SCALE GENOMIC DNA]</scope>
    <source>
        <strain evidence="14">Israel</strain>
    </source>
</reference>
<evidence type="ECO:0000256" key="5">
    <source>
        <dbReference type="ARBA" id="ARBA00022771"/>
    </source>
</evidence>
<dbReference type="GO" id="GO:0003677">
    <property type="term" value="F:DNA binding"/>
    <property type="evidence" value="ECO:0007669"/>
    <property type="project" value="UniProtKB-KW"/>
</dbReference>
<dbReference type="PROSITE" id="PS50157">
    <property type="entry name" value="ZINC_FINGER_C2H2_2"/>
    <property type="match status" value="1"/>
</dbReference>
<accession>A0AAZ1Y2Z9</accession>
<keyword evidence="7" id="KW-0805">Transcription regulation</keyword>
<sequence length="100" mass="11247">MWSGILTKKQSFYFLDCGSVSKCSLPSRAKAFTCSECGKRFQYKWSLQRHVTRHSGKTSLGTSPDPFTSVTCPQGEPALICEKHRVSAVSLFDHRHSHLL</sequence>
<dbReference type="SMART" id="SM00355">
    <property type="entry name" value="ZnF_C2H2"/>
    <property type="match status" value="1"/>
</dbReference>
<evidence type="ECO:0000256" key="3">
    <source>
        <dbReference type="ARBA" id="ARBA00022723"/>
    </source>
</evidence>
<keyword evidence="9" id="KW-0804">Transcription</keyword>
<keyword evidence="14" id="KW-1185">Reference proteome</keyword>
<comment type="subcellular location">
    <subcellularLocation>
        <location evidence="1">Nucleus</location>
    </subcellularLocation>
</comment>
<evidence type="ECO:0000256" key="11">
    <source>
        <dbReference type="PROSITE-ProRule" id="PRU00042"/>
    </source>
</evidence>
<keyword evidence="4" id="KW-0677">Repeat</keyword>
<dbReference type="InterPro" id="IPR036236">
    <property type="entry name" value="Znf_C2H2_sf"/>
</dbReference>
<keyword evidence="3" id="KW-0479">Metal-binding</keyword>
<evidence type="ECO:0000256" key="7">
    <source>
        <dbReference type="ARBA" id="ARBA00023015"/>
    </source>
</evidence>
<evidence type="ECO:0000313" key="14">
    <source>
        <dbReference type="Proteomes" id="UP000472276"/>
    </source>
</evidence>
<keyword evidence="5 11" id="KW-0863">Zinc-finger</keyword>
<evidence type="ECO:0000256" key="4">
    <source>
        <dbReference type="ARBA" id="ARBA00022737"/>
    </source>
</evidence>
<evidence type="ECO:0000256" key="10">
    <source>
        <dbReference type="ARBA" id="ARBA00023242"/>
    </source>
</evidence>
<dbReference type="Ensembl" id="ENSOABT00000066491.1">
    <property type="protein sequence ID" value="ENSOABP00000074163.1"/>
    <property type="gene ID" value="ENSOABG00000033934.1"/>
</dbReference>
<keyword evidence="8" id="KW-0238">DNA-binding</keyword>